<evidence type="ECO:0000313" key="1">
    <source>
        <dbReference type="EMBL" id="CEK80971.1"/>
    </source>
</evidence>
<feature type="non-terminal residue" evidence="1">
    <location>
        <position position="86"/>
    </location>
</feature>
<accession>A0A0B7ALY9</accession>
<dbReference type="EMBL" id="HACG01034106">
    <property type="protein sequence ID" value="CEK80971.1"/>
    <property type="molecule type" value="Transcribed_RNA"/>
</dbReference>
<protein>
    <submittedName>
        <fullName evidence="1">Uncharacterized protein</fullName>
    </submittedName>
</protein>
<gene>
    <name evidence="1" type="primary">ORF123659</name>
</gene>
<organism evidence="1">
    <name type="scientific">Arion vulgaris</name>
    <dbReference type="NCBI Taxonomy" id="1028688"/>
    <lineage>
        <taxon>Eukaryota</taxon>
        <taxon>Metazoa</taxon>
        <taxon>Spiralia</taxon>
        <taxon>Lophotrochozoa</taxon>
        <taxon>Mollusca</taxon>
        <taxon>Gastropoda</taxon>
        <taxon>Heterobranchia</taxon>
        <taxon>Euthyneura</taxon>
        <taxon>Panpulmonata</taxon>
        <taxon>Eupulmonata</taxon>
        <taxon>Stylommatophora</taxon>
        <taxon>Helicina</taxon>
        <taxon>Arionoidea</taxon>
        <taxon>Arionidae</taxon>
        <taxon>Arion</taxon>
    </lineage>
</organism>
<dbReference type="AlphaFoldDB" id="A0A0B7ALY9"/>
<proteinExistence type="predicted"/>
<name>A0A0B7ALY9_9EUPU</name>
<sequence>MSYSAISKASCELAMLQALFRLYAGSQISTMGKNGYRFLQYMGAPFKFIIKFDKGCRERGILWHWMQTSRPPLKKTAAQVVIGAQI</sequence>
<reference evidence="1" key="1">
    <citation type="submission" date="2014-12" db="EMBL/GenBank/DDBJ databases">
        <title>Insight into the proteome of Arion vulgaris.</title>
        <authorList>
            <person name="Aradska J."/>
            <person name="Bulat T."/>
            <person name="Smidak R."/>
            <person name="Sarate P."/>
            <person name="Gangsoo J."/>
            <person name="Sialana F."/>
            <person name="Bilban M."/>
            <person name="Lubec G."/>
        </authorList>
    </citation>
    <scope>NUCLEOTIDE SEQUENCE</scope>
    <source>
        <tissue evidence="1">Skin</tissue>
    </source>
</reference>